<dbReference type="InterPro" id="IPR008756">
    <property type="entry name" value="Peptidase_M56"/>
</dbReference>
<feature type="domain" description="TonB C-terminal" evidence="3">
    <location>
        <begin position="533"/>
        <end position="592"/>
    </location>
</feature>
<dbReference type="Pfam" id="PF03544">
    <property type="entry name" value="TonB_C"/>
    <property type="match status" value="1"/>
</dbReference>
<accession>A0AAE6G1F4</accession>
<evidence type="ECO:0000313" key="6">
    <source>
        <dbReference type="Proteomes" id="UP000320179"/>
    </source>
</evidence>
<reference evidence="5 6" key="1">
    <citation type="journal article" date="2019" name="Science">
        <title>Social genes are selection hotspots in kin groups of a soil microbe.</title>
        <authorList>
            <person name="Wielgoss S."/>
            <person name="Wolfensberger R."/>
            <person name="Sun L."/>
            <person name="Fiegna F."/>
            <person name="Velicer G.J."/>
        </authorList>
    </citation>
    <scope>NUCLEOTIDE SEQUENCE [LARGE SCALE GENOMIC DNA]</scope>
    <source>
        <strain evidence="5 6">MC3.5.9c15</strain>
    </source>
</reference>
<feature type="transmembrane region" description="Helical" evidence="2">
    <location>
        <begin position="109"/>
        <end position="131"/>
    </location>
</feature>
<dbReference type="InterPro" id="IPR052173">
    <property type="entry name" value="Beta-lactam_resp_regulator"/>
</dbReference>
<dbReference type="PANTHER" id="PTHR34978">
    <property type="entry name" value="POSSIBLE SENSOR-TRANSDUCER PROTEIN BLAR"/>
    <property type="match status" value="1"/>
</dbReference>
<feature type="transmembrane region" description="Helical" evidence="2">
    <location>
        <begin position="12"/>
        <end position="32"/>
    </location>
</feature>
<name>A0AAE6G1F4_MYXXA</name>
<dbReference type="CDD" id="cd07341">
    <property type="entry name" value="M56_BlaR1_MecR1_like"/>
    <property type="match status" value="1"/>
</dbReference>
<evidence type="ECO:0000256" key="1">
    <source>
        <dbReference type="SAM" id="MobiDB-lite"/>
    </source>
</evidence>
<dbReference type="Gene3D" id="3.30.1150.10">
    <property type="match status" value="1"/>
</dbReference>
<dbReference type="GO" id="GO:0055085">
    <property type="term" value="P:transmembrane transport"/>
    <property type="evidence" value="ECO:0007669"/>
    <property type="project" value="InterPro"/>
</dbReference>
<gene>
    <name evidence="5" type="ORF">BHS09_20885</name>
</gene>
<keyword evidence="2" id="KW-1133">Transmembrane helix</keyword>
<keyword evidence="2" id="KW-0472">Membrane</keyword>
<dbReference type="Gene3D" id="3.30.2010.10">
    <property type="entry name" value="Metalloproteases ('zincins'), catalytic domain"/>
    <property type="match status" value="1"/>
</dbReference>
<feature type="region of interest" description="Disordered" evidence="1">
    <location>
        <begin position="378"/>
        <end position="414"/>
    </location>
</feature>
<feature type="domain" description="Peptidase M56" evidence="4">
    <location>
        <begin position="70"/>
        <end position="257"/>
    </location>
</feature>
<feature type="region of interest" description="Disordered" evidence="1">
    <location>
        <begin position="333"/>
        <end position="356"/>
    </location>
</feature>
<dbReference type="SUPFAM" id="SSF74653">
    <property type="entry name" value="TolA/TonB C-terminal domain"/>
    <property type="match status" value="1"/>
</dbReference>
<dbReference type="AlphaFoldDB" id="A0AAE6G1F4"/>
<dbReference type="InterPro" id="IPR037682">
    <property type="entry name" value="TonB_C"/>
</dbReference>
<evidence type="ECO:0000259" key="4">
    <source>
        <dbReference type="Pfam" id="PF05569"/>
    </source>
</evidence>
<evidence type="ECO:0000256" key="2">
    <source>
        <dbReference type="SAM" id="Phobius"/>
    </source>
</evidence>
<keyword evidence="2" id="KW-0812">Transmembrane</keyword>
<sequence length="638" mass="68533">MMDARYLHALEQALLGFLWQGAVVALAVAGILSLTPQRAARTRYATACLGLVAMAVLPVVTFLTALAEASRAVTFGAFESLAQSSMLTVVATETASLAEPHWTEVLRPWLLPAWCCGVLLLSARTVAAWLITHRMARQETQAPSAPWREALTRALRHVHLSRPVRLLASARIDVPMVIGLWRPLILVPAGAITGLSAAQLEAILAHELAHIRRHDYLVNLLQSFVETLLFYHPAVWWLSHRIREEREHCADDLAVQCCGDALLYARALAHIEELRLAPSPHPALGVSDGSLLMRVRRLLSVSEGMTPRRSWRLASGLGSAVLAVALGSSQLPETAHATEPVSAPPLHVEATPSTGQRLSSTLPMHHLLVAPATFSAQARQAPAPIERPKAAAKAERAPAAKPRPTRPAPLLIPDTGTIARTELSRVPYSLDGEPAAPVLLEDTSLESPEAALAEAASAHADEHATELPRVVVSAPAPSRASAFDAVYKAMKASAPVKTLRPGITPPRFLSGERIHLPNIAYGIQSHFGGFPKGAVVARCIITAQGSVTDCQPIQGLRGLEEGVIRTLSTWRYEPATLNGKPVAVRYVFDVWFTREPGGGTHESRQFAGLDLSDVVGAAAPGTCDDCDAFEFHSPTAQR</sequence>
<protein>
    <submittedName>
        <fullName evidence="5">Regulator</fullName>
    </submittedName>
</protein>
<evidence type="ECO:0000313" key="5">
    <source>
        <dbReference type="EMBL" id="QDE69230.1"/>
    </source>
</evidence>
<dbReference type="RefSeq" id="WP_140798762.1">
    <property type="nucleotide sequence ID" value="NZ_CP017173.1"/>
</dbReference>
<proteinExistence type="predicted"/>
<feature type="compositionally biased region" description="Basic and acidic residues" evidence="1">
    <location>
        <begin position="386"/>
        <end position="398"/>
    </location>
</feature>
<dbReference type="Pfam" id="PF05569">
    <property type="entry name" value="Peptidase_M56"/>
    <property type="match status" value="1"/>
</dbReference>
<evidence type="ECO:0000259" key="3">
    <source>
        <dbReference type="Pfam" id="PF03544"/>
    </source>
</evidence>
<organism evidence="5 6">
    <name type="scientific">Myxococcus xanthus</name>
    <dbReference type="NCBI Taxonomy" id="34"/>
    <lineage>
        <taxon>Bacteria</taxon>
        <taxon>Pseudomonadati</taxon>
        <taxon>Myxococcota</taxon>
        <taxon>Myxococcia</taxon>
        <taxon>Myxococcales</taxon>
        <taxon>Cystobacterineae</taxon>
        <taxon>Myxococcaceae</taxon>
        <taxon>Myxococcus</taxon>
    </lineage>
</organism>
<dbReference type="PANTHER" id="PTHR34978:SF3">
    <property type="entry name" value="SLR0241 PROTEIN"/>
    <property type="match status" value="1"/>
</dbReference>
<dbReference type="EMBL" id="CP017174">
    <property type="protein sequence ID" value="QDE69230.1"/>
    <property type="molecule type" value="Genomic_DNA"/>
</dbReference>
<dbReference type="Proteomes" id="UP000320179">
    <property type="component" value="Chromosome"/>
</dbReference>
<feature type="transmembrane region" description="Helical" evidence="2">
    <location>
        <begin position="44"/>
        <end position="67"/>
    </location>
</feature>